<evidence type="ECO:0000313" key="11">
    <source>
        <dbReference type="EMBL" id="CUR32606.1"/>
    </source>
</evidence>
<comment type="catalytic activity">
    <reaction evidence="10">
        <text>7,8-dihydroneopterin 3'-triphosphate + H2O = 6-carboxy-5,6,7,8-tetrahydropterin + triphosphate + acetaldehyde + 2 H(+)</text>
        <dbReference type="Rhea" id="RHEA:27966"/>
        <dbReference type="ChEBI" id="CHEBI:15343"/>
        <dbReference type="ChEBI" id="CHEBI:15377"/>
        <dbReference type="ChEBI" id="CHEBI:15378"/>
        <dbReference type="ChEBI" id="CHEBI:18036"/>
        <dbReference type="ChEBI" id="CHEBI:58462"/>
        <dbReference type="ChEBI" id="CHEBI:61032"/>
        <dbReference type="EC" id="4.1.2.50"/>
    </reaction>
</comment>
<dbReference type="Proteomes" id="UP000184315">
    <property type="component" value="Unassembled WGS sequence"/>
</dbReference>
<dbReference type="EMBL" id="CZDF01000154">
    <property type="protein sequence ID" value="CUR32606.1"/>
    <property type="molecule type" value="Genomic_DNA"/>
</dbReference>
<evidence type="ECO:0000256" key="2">
    <source>
        <dbReference type="ARBA" id="ARBA00005061"/>
    </source>
</evidence>
<reference evidence="12" key="1">
    <citation type="submission" date="2015-10" db="EMBL/GenBank/DDBJ databases">
        <authorList>
            <person name="Regsiter A."/>
            <person name="william w."/>
        </authorList>
    </citation>
    <scope>NUCLEOTIDE SEQUENCE [LARGE SCALE GENOMIC DNA]</scope>
</reference>
<evidence type="ECO:0000256" key="1">
    <source>
        <dbReference type="ARBA" id="ARBA00001947"/>
    </source>
</evidence>
<gene>
    <name evidence="11" type="ORF">PL9214490153</name>
</gene>
<evidence type="ECO:0000256" key="10">
    <source>
        <dbReference type="ARBA" id="ARBA00048807"/>
    </source>
</evidence>
<comment type="pathway">
    <text evidence="2">Purine metabolism; 7-cyano-7-deazaguanine biosynthesis.</text>
</comment>
<dbReference type="GO" id="GO:0046872">
    <property type="term" value="F:metal ion binding"/>
    <property type="evidence" value="ECO:0007669"/>
    <property type="project" value="UniProtKB-KW"/>
</dbReference>
<evidence type="ECO:0000313" key="12">
    <source>
        <dbReference type="Proteomes" id="UP000184315"/>
    </source>
</evidence>
<evidence type="ECO:0000256" key="3">
    <source>
        <dbReference type="ARBA" id="ARBA00008900"/>
    </source>
</evidence>
<evidence type="ECO:0000256" key="4">
    <source>
        <dbReference type="ARBA" id="ARBA00012982"/>
    </source>
</evidence>
<comment type="cofactor">
    <cofactor evidence="1">
        <name>Zn(2+)</name>
        <dbReference type="ChEBI" id="CHEBI:29105"/>
    </cofactor>
</comment>
<dbReference type="PANTHER" id="PTHR12589:SF7">
    <property type="entry name" value="6-PYRUVOYL TETRAHYDROBIOPTERIN SYNTHASE"/>
    <property type="match status" value="1"/>
</dbReference>
<evidence type="ECO:0000256" key="5">
    <source>
        <dbReference type="ARBA" id="ARBA00018141"/>
    </source>
</evidence>
<organism evidence="11 12">
    <name type="scientific">Planktothrix tepida PCC 9214</name>
    <dbReference type="NCBI Taxonomy" id="671072"/>
    <lineage>
        <taxon>Bacteria</taxon>
        <taxon>Bacillati</taxon>
        <taxon>Cyanobacteriota</taxon>
        <taxon>Cyanophyceae</taxon>
        <taxon>Oscillatoriophycideae</taxon>
        <taxon>Oscillatoriales</taxon>
        <taxon>Microcoleaceae</taxon>
        <taxon>Planktothrix</taxon>
    </lineage>
</organism>
<name>A0A1J1LKA3_9CYAN</name>
<keyword evidence="8 11" id="KW-0456">Lyase</keyword>
<dbReference type="GO" id="GO:0070497">
    <property type="term" value="F:6-carboxytetrahydropterin synthase activity"/>
    <property type="evidence" value="ECO:0007669"/>
    <property type="project" value="UniProtKB-EC"/>
</dbReference>
<sequence length="179" mass="20521">MLSIRTQLGIVKSELICLIYVSKFLNGWKVHGGVKIRSDVELKPVPMPKWKLTTEFTFDSAHYIKDYDGPCGRMHGHSYRVQVEATSNQLHSSEYCPHPVMVADFRSLRWAKKDVTKGGLDHGVLNEILPPEYETTAEMIAKYIYDVTKKRVPEGVRLKVRVSETSNSWVEYEDDESES</sequence>
<dbReference type="PANTHER" id="PTHR12589">
    <property type="entry name" value="PYRUVOYL TETRAHYDROBIOPTERIN SYNTHASE"/>
    <property type="match status" value="1"/>
</dbReference>
<evidence type="ECO:0000256" key="8">
    <source>
        <dbReference type="ARBA" id="ARBA00023239"/>
    </source>
</evidence>
<keyword evidence="6" id="KW-0479">Metal-binding</keyword>
<dbReference type="AlphaFoldDB" id="A0A1J1LKA3"/>
<keyword evidence="12" id="KW-1185">Reference proteome</keyword>
<dbReference type="InterPro" id="IPR007115">
    <property type="entry name" value="6-PTP_synth/QueD"/>
</dbReference>
<dbReference type="STRING" id="671072.PL9214490153"/>
<protein>
    <recommendedName>
        <fullName evidence="5">6-carboxy-5,6,7,8-tetrahydropterin synthase</fullName>
        <ecNumber evidence="4">4.1.2.50</ecNumber>
    </recommendedName>
    <alternativeName>
        <fullName evidence="9">Queuosine biosynthesis protein QueD</fullName>
    </alternativeName>
</protein>
<dbReference type="UniPathway" id="UPA00391"/>
<dbReference type="EC" id="4.1.2.50" evidence="4"/>
<dbReference type="Gene3D" id="3.30.479.10">
    <property type="entry name" value="6-pyruvoyl tetrahydropterin synthase/QueD"/>
    <property type="match status" value="1"/>
</dbReference>
<accession>A0A1J1LKA3</accession>
<evidence type="ECO:0000256" key="7">
    <source>
        <dbReference type="ARBA" id="ARBA00022833"/>
    </source>
</evidence>
<evidence type="ECO:0000256" key="6">
    <source>
        <dbReference type="ARBA" id="ARBA00022723"/>
    </source>
</evidence>
<dbReference type="Pfam" id="PF01242">
    <property type="entry name" value="PTPS"/>
    <property type="match status" value="1"/>
</dbReference>
<comment type="similarity">
    <text evidence="3">Belongs to the PTPS family. QueD subfamily.</text>
</comment>
<keyword evidence="7" id="KW-0862">Zinc</keyword>
<dbReference type="SUPFAM" id="SSF55620">
    <property type="entry name" value="Tetrahydrobiopterin biosynthesis enzymes-like"/>
    <property type="match status" value="1"/>
</dbReference>
<evidence type="ECO:0000256" key="9">
    <source>
        <dbReference type="ARBA" id="ARBA00031449"/>
    </source>
</evidence>
<dbReference type="InterPro" id="IPR038418">
    <property type="entry name" value="6-PTP_synth/QueD_sf"/>
</dbReference>
<proteinExistence type="inferred from homology"/>